<dbReference type="Proteomes" id="UP000326950">
    <property type="component" value="Unassembled WGS sequence"/>
</dbReference>
<proteinExistence type="predicted"/>
<organism evidence="2 3">
    <name type="scientific">Aspergillus tamarii</name>
    <dbReference type="NCBI Taxonomy" id="41984"/>
    <lineage>
        <taxon>Eukaryota</taxon>
        <taxon>Fungi</taxon>
        <taxon>Dikarya</taxon>
        <taxon>Ascomycota</taxon>
        <taxon>Pezizomycotina</taxon>
        <taxon>Eurotiomycetes</taxon>
        <taxon>Eurotiomycetidae</taxon>
        <taxon>Eurotiales</taxon>
        <taxon>Aspergillaceae</taxon>
        <taxon>Aspergillus</taxon>
        <taxon>Aspergillus subgen. Circumdati</taxon>
    </lineage>
</organism>
<keyword evidence="1" id="KW-0472">Membrane</keyword>
<protein>
    <submittedName>
        <fullName evidence="2">Uncharacterized protein</fullName>
    </submittedName>
</protein>
<reference evidence="2 3" key="1">
    <citation type="submission" date="2019-04" db="EMBL/GenBank/DDBJ databases">
        <title>Friends and foes A comparative genomics study of 23 Aspergillus species from section Flavi.</title>
        <authorList>
            <consortium name="DOE Joint Genome Institute"/>
            <person name="Kjaerbolling I."/>
            <person name="Vesth T."/>
            <person name="Frisvad J.C."/>
            <person name="Nybo J.L."/>
            <person name="Theobald S."/>
            <person name="Kildgaard S."/>
            <person name="Isbrandt T."/>
            <person name="Kuo A."/>
            <person name="Sato A."/>
            <person name="Lyhne E.K."/>
            <person name="Kogle M.E."/>
            <person name="Wiebenga A."/>
            <person name="Kun R.S."/>
            <person name="Lubbers R.J."/>
            <person name="Makela M.R."/>
            <person name="Barry K."/>
            <person name="Chovatia M."/>
            <person name="Clum A."/>
            <person name="Daum C."/>
            <person name="Haridas S."/>
            <person name="He G."/>
            <person name="LaButti K."/>
            <person name="Lipzen A."/>
            <person name="Mondo S."/>
            <person name="Riley R."/>
            <person name="Salamov A."/>
            <person name="Simmons B.A."/>
            <person name="Magnuson J.K."/>
            <person name="Henrissat B."/>
            <person name="Mortensen U.H."/>
            <person name="Larsen T.O."/>
            <person name="Devries R.P."/>
            <person name="Grigoriev I.V."/>
            <person name="Machida M."/>
            <person name="Baker S.E."/>
            <person name="Andersen M.R."/>
        </authorList>
    </citation>
    <scope>NUCLEOTIDE SEQUENCE [LARGE SCALE GENOMIC DNA]</scope>
    <source>
        <strain evidence="2 3">CBS 117626</strain>
    </source>
</reference>
<keyword evidence="3" id="KW-1185">Reference proteome</keyword>
<dbReference type="EMBL" id="ML738676">
    <property type="protein sequence ID" value="KAE8159346.1"/>
    <property type="molecule type" value="Genomic_DNA"/>
</dbReference>
<feature type="transmembrane region" description="Helical" evidence="1">
    <location>
        <begin position="14"/>
        <end position="36"/>
    </location>
</feature>
<evidence type="ECO:0000313" key="3">
    <source>
        <dbReference type="Proteomes" id="UP000326950"/>
    </source>
</evidence>
<keyword evidence="1" id="KW-0812">Transmembrane</keyword>
<name>A0A5N6ULF3_ASPTM</name>
<evidence type="ECO:0000256" key="1">
    <source>
        <dbReference type="SAM" id="Phobius"/>
    </source>
</evidence>
<keyword evidence="1" id="KW-1133">Transmembrane helix</keyword>
<accession>A0A5N6ULF3</accession>
<sequence>MGEFIDFNVSCTNVFFSFISHLHCLYFLSVWLEIVLCTWDEMLDMEDLTNTI</sequence>
<dbReference type="AlphaFoldDB" id="A0A5N6ULF3"/>
<evidence type="ECO:0000313" key="2">
    <source>
        <dbReference type="EMBL" id="KAE8159346.1"/>
    </source>
</evidence>
<gene>
    <name evidence="2" type="ORF">BDV40DRAFT_273462</name>
</gene>